<keyword evidence="1" id="KW-0732">Signal</keyword>
<gene>
    <name evidence="2" type="ORF">DMAD_04865</name>
</gene>
<feature type="signal peptide" evidence="1">
    <location>
        <begin position="1"/>
        <end position="22"/>
    </location>
</feature>
<evidence type="ECO:0000313" key="3">
    <source>
        <dbReference type="Proteomes" id="UP001500889"/>
    </source>
</evidence>
<reference evidence="2 3" key="1">
    <citation type="submission" date="2024-02" db="EMBL/GenBank/DDBJ databases">
        <title>A chromosome-level genome assembly of Drosophila madeirensis, a fruit fly species endemic to Madeira island.</title>
        <authorList>
            <person name="Tomihara K."/>
            <person name="Llopart A."/>
            <person name="Yamamoto D."/>
        </authorList>
    </citation>
    <scope>NUCLEOTIDE SEQUENCE [LARGE SCALE GENOMIC DNA]</scope>
    <source>
        <strain evidence="2 3">RF1</strain>
    </source>
</reference>
<evidence type="ECO:0000313" key="2">
    <source>
        <dbReference type="EMBL" id="BFG06336.1"/>
    </source>
</evidence>
<feature type="chain" id="PRO_5043717602" description="Organic solvent tolerance-like N-terminal domain-containing protein" evidence="1">
    <location>
        <begin position="23"/>
        <end position="165"/>
    </location>
</feature>
<proteinExistence type="predicted"/>
<evidence type="ECO:0000256" key="1">
    <source>
        <dbReference type="SAM" id="SignalP"/>
    </source>
</evidence>
<protein>
    <recommendedName>
        <fullName evidence="4">Organic solvent tolerance-like N-terminal domain-containing protein</fullName>
    </recommendedName>
</protein>
<dbReference type="EMBL" id="AP029267">
    <property type="protein sequence ID" value="BFG06336.1"/>
    <property type="molecule type" value="Genomic_DNA"/>
</dbReference>
<organism evidence="2 3">
    <name type="scientific">Drosophila madeirensis</name>
    <name type="common">Fruit fly</name>
    <dbReference type="NCBI Taxonomy" id="30013"/>
    <lineage>
        <taxon>Eukaryota</taxon>
        <taxon>Metazoa</taxon>
        <taxon>Ecdysozoa</taxon>
        <taxon>Arthropoda</taxon>
        <taxon>Hexapoda</taxon>
        <taxon>Insecta</taxon>
        <taxon>Pterygota</taxon>
        <taxon>Neoptera</taxon>
        <taxon>Endopterygota</taxon>
        <taxon>Diptera</taxon>
        <taxon>Brachycera</taxon>
        <taxon>Muscomorpha</taxon>
        <taxon>Ephydroidea</taxon>
        <taxon>Drosophilidae</taxon>
        <taxon>Drosophila</taxon>
        <taxon>Sophophora</taxon>
    </lineage>
</organism>
<dbReference type="AlphaFoldDB" id="A0AAU9GEW1"/>
<evidence type="ECO:0008006" key="4">
    <source>
        <dbReference type="Google" id="ProtNLM"/>
    </source>
</evidence>
<sequence>MVLPRTWIILGLSVSIACLASAAPQLLGFQEDTSLYDDNLRFIQGGGQKFASSATTIMDNGHTLIHGTGDSNKISYNGHTVLVEHGIIRLLEGEKPYTFRPQAANVEKSKSISINGHPATVQFSRGNIFVHLPDGTVVAKSGNNYFVGDRYAVENRDTMLHKGHL</sequence>
<keyword evidence="3" id="KW-1185">Reference proteome</keyword>
<name>A0AAU9GEW1_DROMD</name>
<dbReference type="Proteomes" id="UP001500889">
    <property type="component" value="Chromosome E"/>
</dbReference>
<dbReference type="PROSITE" id="PS51257">
    <property type="entry name" value="PROKAR_LIPOPROTEIN"/>
    <property type="match status" value="1"/>
</dbReference>
<accession>A0AAU9GEW1</accession>